<comment type="caution">
    <text evidence="6">The sequence shown here is derived from an EMBL/GenBank/DDBJ whole genome shotgun (WGS) entry which is preliminary data.</text>
</comment>
<dbReference type="RefSeq" id="WP_315908085.1">
    <property type="nucleotide sequence ID" value="NZ_JAOPKC010000002.1"/>
</dbReference>
<dbReference type="InterPro" id="IPR007050">
    <property type="entry name" value="HTH_bacterioopsin"/>
</dbReference>
<evidence type="ECO:0000256" key="1">
    <source>
        <dbReference type="ARBA" id="ARBA00023015"/>
    </source>
</evidence>
<dbReference type="PANTHER" id="PTHR34236:SF1">
    <property type="entry name" value="DIMETHYL SULFOXIDE REDUCTASE TRANSCRIPTIONAL ACTIVATOR"/>
    <property type="match status" value="1"/>
</dbReference>
<keyword evidence="1" id="KW-0805">Transcription regulation</keyword>
<evidence type="ECO:0000313" key="5">
    <source>
        <dbReference type="EMBL" id="MCU4717326.1"/>
    </source>
</evidence>
<dbReference type="InterPro" id="IPR056493">
    <property type="entry name" value="HVO_0513_N"/>
</dbReference>
<dbReference type="Gene3D" id="1.10.10.10">
    <property type="entry name" value="Winged helix-like DNA-binding domain superfamily/Winged helix DNA-binding domain"/>
    <property type="match status" value="1"/>
</dbReference>
<dbReference type="AlphaFoldDB" id="A0AAE3I9A1"/>
<dbReference type="InterPro" id="IPR036388">
    <property type="entry name" value="WH-like_DNA-bd_sf"/>
</dbReference>
<proteinExistence type="predicted"/>
<sequence>MELTATPDPESVPPFFEVIADAPFVAETRLVDWNLGDTDRPTLLYSITGDEAAFREAIERTGIPVSWDVTTIDDGRFYCYLRVDPVSQLATVLEAASTEGLVVVKPVVYRDGSVTARLVGESEVLQSVLRSMPSIVEIDVRAIGEHAGGRTDPLAALSERQREVLEVALEMGYFQQPRRVTHADVAERLGCASSTVSEHLQKAQAKLVRAAVADVRETEPRQ</sequence>
<evidence type="ECO:0000259" key="3">
    <source>
        <dbReference type="Pfam" id="PF04967"/>
    </source>
</evidence>
<feature type="domain" description="HVO-0513-like N-terminal" evidence="4">
    <location>
        <begin position="14"/>
        <end position="146"/>
    </location>
</feature>
<dbReference type="Pfam" id="PF04967">
    <property type="entry name" value="HTH_10"/>
    <property type="match status" value="1"/>
</dbReference>
<organism evidence="6 8">
    <name type="scientific">Halapricum hydrolyticum</name>
    <dbReference type="NCBI Taxonomy" id="2979991"/>
    <lineage>
        <taxon>Archaea</taxon>
        <taxon>Methanobacteriati</taxon>
        <taxon>Methanobacteriota</taxon>
        <taxon>Stenosarchaea group</taxon>
        <taxon>Halobacteria</taxon>
        <taxon>Halobacteriales</taxon>
        <taxon>Haloarculaceae</taxon>
        <taxon>Halapricum</taxon>
    </lineage>
</organism>
<dbReference type="EMBL" id="JAOPKD010000002">
    <property type="protein sequence ID" value="MCU4726253.1"/>
    <property type="molecule type" value="Genomic_DNA"/>
</dbReference>
<protein>
    <submittedName>
        <fullName evidence="6">Helix-turn-helix domain-containing protein</fullName>
    </submittedName>
</protein>
<keyword evidence="7" id="KW-1185">Reference proteome</keyword>
<evidence type="ECO:0000313" key="7">
    <source>
        <dbReference type="Proteomes" id="UP001208186"/>
    </source>
</evidence>
<reference evidence="6" key="1">
    <citation type="submission" date="2023-02" db="EMBL/GenBank/DDBJ databases">
        <title>Enrichment on poylsaccharides allowed isolation of novel metabolic and taxonomic groups of Haloarchaea.</title>
        <authorList>
            <person name="Sorokin D.Y."/>
            <person name="Elcheninov A.G."/>
            <person name="Khizhniak T.V."/>
            <person name="Kolganova T.V."/>
            <person name="Kublanov I.V."/>
        </authorList>
    </citation>
    <scope>NUCLEOTIDE SEQUENCE</scope>
    <source>
        <strain evidence="5 7">HArc-curdl5-1</strain>
        <strain evidence="6">HArc-curdl7</strain>
    </source>
</reference>
<dbReference type="EMBL" id="JAOPKC010000002">
    <property type="protein sequence ID" value="MCU4717326.1"/>
    <property type="molecule type" value="Genomic_DNA"/>
</dbReference>
<feature type="domain" description="HTH bat-type" evidence="3">
    <location>
        <begin position="157"/>
        <end position="208"/>
    </location>
</feature>
<dbReference type="PANTHER" id="PTHR34236">
    <property type="entry name" value="DIMETHYL SULFOXIDE REDUCTASE TRANSCRIPTIONAL ACTIVATOR"/>
    <property type="match status" value="1"/>
</dbReference>
<evidence type="ECO:0000256" key="2">
    <source>
        <dbReference type="ARBA" id="ARBA00023163"/>
    </source>
</evidence>
<evidence type="ECO:0000313" key="6">
    <source>
        <dbReference type="EMBL" id="MCU4726253.1"/>
    </source>
</evidence>
<accession>A0AAE3I9A1</accession>
<dbReference type="Proteomes" id="UP001209746">
    <property type="component" value="Unassembled WGS sequence"/>
</dbReference>
<evidence type="ECO:0000313" key="8">
    <source>
        <dbReference type="Proteomes" id="UP001209746"/>
    </source>
</evidence>
<keyword evidence="2" id="KW-0804">Transcription</keyword>
<evidence type="ECO:0000259" key="4">
    <source>
        <dbReference type="Pfam" id="PF24278"/>
    </source>
</evidence>
<dbReference type="Pfam" id="PF24278">
    <property type="entry name" value="HVO_0513_N"/>
    <property type="match status" value="1"/>
</dbReference>
<dbReference type="SUPFAM" id="SSF88659">
    <property type="entry name" value="Sigma3 and sigma4 domains of RNA polymerase sigma factors"/>
    <property type="match status" value="1"/>
</dbReference>
<name>A0AAE3I9A1_9EURY</name>
<gene>
    <name evidence="6" type="ORF">OB914_04605</name>
    <name evidence="5" type="ORF">OB916_04530</name>
</gene>
<dbReference type="Proteomes" id="UP001208186">
    <property type="component" value="Unassembled WGS sequence"/>
</dbReference>
<dbReference type="InterPro" id="IPR013324">
    <property type="entry name" value="RNA_pol_sigma_r3/r4-like"/>
</dbReference>